<dbReference type="Proteomes" id="UP000199092">
    <property type="component" value="Chromosome I"/>
</dbReference>
<evidence type="ECO:0000313" key="3">
    <source>
        <dbReference type="Proteomes" id="UP000199092"/>
    </source>
</evidence>
<proteinExistence type="predicted"/>
<feature type="transmembrane region" description="Helical" evidence="1">
    <location>
        <begin position="16"/>
        <end position="37"/>
    </location>
</feature>
<reference evidence="2 3" key="1">
    <citation type="submission" date="2016-10" db="EMBL/GenBank/DDBJ databases">
        <authorList>
            <person name="de Groot N.N."/>
        </authorList>
    </citation>
    <scope>NUCLEOTIDE SEQUENCE [LARGE SCALE GENOMIC DNA]</scope>
    <source>
        <strain evidence="2 3">DSM 21741</strain>
    </source>
</reference>
<protein>
    <submittedName>
        <fullName evidence="2">Uncharacterized protein</fullName>
    </submittedName>
</protein>
<keyword evidence="1" id="KW-0812">Transmembrane</keyword>
<dbReference type="EMBL" id="LT629749">
    <property type="protein sequence ID" value="SDR85159.1"/>
    <property type="molecule type" value="Genomic_DNA"/>
</dbReference>
<keyword evidence="1" id="KW-0472">Membrane</keyword>
<feature type="transmembrane region" description="Helical" evidence="1">
    <location>
        <begin position="43"/>
        <end position="61"/>
    </location>
</feature>
<keyword evidence="3" id="KW-1185">Reference proteome</keyword>
<keyword evidence="1" id="KW-1133">Transmembrane helix</keyword>
<evidence type="ECO:0000256" key="1">
    <source>
        <dbReference type="SAM" id="Phobius"/>
    </source>
</evidence>
<dbReference type="AlphaFoldDB" id="A0A1H1MGR3"/>
<organism evidence="2 3">
    <name type="scientific">Friedmanniella luteola</name>
    <dbReference type="NCBI Taxonomy" id="546871"/>
    <lineage>
        <taxon>Bacteria</taxon>
        <taxon>Bacillati</taxon>
        <taxon>Actinomycetota</taxon>
        <taxon>Actinomycetes</taxon>
        <taxon>Propionibacteriales</taxon>
        <taxon>Nocardioidaceae</taxon>
        <taxon>Friedmanniella</taxon>
    </lineage>
</organism>
<evidence type="ECO:0000313" key="2">
    <source>
        <dbReference type="EMBL" id="SDR85159.1"/>
    </source>
</evidence>
<sequence length="201" mass="19918">MTGPGGHRPLAGPVRALRAGVLGTTSLGLALGGHLAAGGARPALTLLLVCAGLLGLTAVTATARRVRLPLLVPLLGVQQALLHLVFDAGSGAAACGAVDQHAGHAAGAALSCAPGTVAMTMPGWPMTLAHVLATLATAWLLLRGEDALWALADRAVRAAAAAPTRRRPRAVVRRVAPLPALVAVSALSPAAPRGPPVPVAP</sequence>
<name>A0A1H1MGR3_9ACTN</name>
<accession>A0A1H1MGR3</accession>
<dbReference type="STRING" id="546871.SAMN04488543_0615"/>
<gene>
    <name evidence="2" type="ORF">SAMN04488543_0615</name>
</gene>
<dbReference type="RefSeq" id="WP_091410029.1">
    <property type="nucleotide sequence ID" value="NZ_LT629749.1"/>
</dbReference>